<dbReference type="SUPFAM" id="SSF102114">
    <property type="entry name" value="Radical SAM enzymes"/>
    <property type="match status" value="1"/>
</dbReference>
<evidence type="ECO:0000256" key="3">
    <source>
        <dbReference type="ARBA" id="ARBA00023004"/>
    </source>
</evidence>
<evidence type="ECO:0000256" key="5">
    <source>
        <dbReference type="ARBA" id="ARBA00023601"/>
    </source>
</evidence>
<dbReference type="SFLD" id="SFLDS00029">
    <property type="entry name" value="Radical_SAM"/>
    <property type="match status" value="1"/>
</dbReference>
<dbReference type="Proteomes" id="UP000824074">
    <property type="component" value="Unassembled WGS sequence"/>
</dbReference>
<dbReference type="PANTHER" id="PTHR43273">
    <property type="entry name" value="ANAEROBIC SULFATASE-MATURATING ENZYME HOMOLOG ASLB-RELATED"/>
    <property type="match status" value="1"/>
</dbReference>
<dbReference type="Pfam" id="PF04055">
    <property type="entry name" value="Radical_SAM"/>
    <property type="match status" value="1"/>
</dbReference>
<reference evidence="7" key="2">
    <citation type="journal article" date="2021" name="PeerJ">
        <title>Extensive microbial diversity within the chicken gut microbiome revealed by metagenomics and culture.</title>
        <authorList>
            <person name="Gilroy R."/>
            <person name="Ravi A."/>
            <person name="Getino M."/>
            <person name="Pursley I."/>
            <person name="Horton D.L."/>
            <person name="Alikhan N.F."/>
            <person name="Baker D."/>
            <person name="Gharbi K."/>
            <person name="Hall N."/>
            <person name="Watson M."/>
            <person name="Adriaenssens E.M."/>
            <person name="Foster-Nyarko E."/>
            <person name="Jarju S."/>
            <person name="Secka A."/>
            <person name="Antonio M."/>
            <person name="Oren A."/>
            <person name="Chaudhuri R.R."/>
            <person name="La Ragione R."/>
            <person name="Hildebrand F."/>
            <person name="Pallen M.J."/>
        </authorList>
    </citation>
    <scope>NUCLEOTIDE SEQUENCE</scope>
    <source>
        <strain evidence="7">CHK193-30670</strain>
    </source>
</reference>
<evidence type="ECO:0000313" key="8">
    <source>
        <dbReference type="Proteomes" id="UP000824074"/>
    </source>
</evidence>
<dbReference type="InterPro" id="IPR058240">
    <property type="entry name" value="rSAM_sf"/>
</dbReference>
<keyword evidence="1" id="KW-0949">S-adenosyl-L-methionine</keyword>
<protein>
    <submittedName>
        <fullName evidence="7">Radical SAM protein</fullName>
    </submittedName>
</protein>
<organism evidence="7 8">
    <name type="scientific">Candidatus Aphodocola excrementigallinarum</name>
    <dbReference type="NCBI Taxonomy" id="2840670"/>
    <lineage>
        <taxon>Bacteria</taxon>
        <taxon>Bacillati</taxon>
        <taxon>Bacillota</taxon>
        <taxon>Bacilli</taxon>
        <taxon>Candidatus Aphodocola</taxon>
    </lineage>
</organism>
<evidence type="ECO:0000256" key="1">
    <source>
        <dbReference type="ARBA" id="ARBA00022691"/>
    </source>
</evidence>
<proteinExistence type="inferred from homology"/>
<comment type="similarity">
    <text evidence="5">Belongs to the radical SAM superfamily. Anaerobic sulfatase-maturating enzyme family.</text>
</comment>
<sequence>MKQAYLQNLGMIVTEKCNLNCEHCMRGNKTCKSMSDDVVKATLDNIYGMDNLAICGGEPTMACNVIEKMFTTIVDEKKWIKNVSVVINGTIYSEDFLRLLEYINGYINKFSKDKNIIRLMISFDDYHANEIIRLNMTDLYLENLKKYQESKFFFGLKGINGKLFNEGDAKKLNPNITEQLRPMPIYYTYPNKENDYLAIGPLITVNPEGIITEANASIENQYTIYNYGNILTESLEEIVKRQGIITNPINWYSDCSKAIQEFKRYRKY</sequence>
<keyword evidence="3" id="KW-0408">Iron</keyword>
<evidence type="ECO:0000256" key="2">
    <source>
        <dbReference type="ARBA" id="ARBA00022723"/>
    </source>
</evidence>
<dbReference type="InterPro" id="IPR007197">
    <property type="entry name" value="rSAM"/>
</dbReference>
<keyword evidence="4" id="KW-0411">Iron-sulfur</keyword>
<keyword evidence="2" id="KW-0479">Metal-binding</keyword>
<feature type="domain" description="Radical SAM core" evidence="6">
    <location>
        <begin position="11"/>
        <end position="152"/>
    </location>
</feature>
<accession>A0A9D1IP22</accession>
<dbReference type="InterPro" id="IPR023867">
    <property type="entry name" value="Sulphatase_maturase_rSAM"/>
</dbReference>
<dbReference type="GO" id="GO:0051536">
    <property type="term" value="F:iron-sulfur cluster binding"/>
    <property type="evidence" value="ECO:0007669"/>
    <property type="project" value="UniProtKB-KW"/>
</dbReference>
<name>A0A9D1IP22_9FIRM</name>
<dbReference type="EMBL" id="DVMT01000064">
    <property type="protein sequence ID" value="HIU40898.1"/>
    <property type="molecule type" value="Genomic_DNA"/>
</dbReference>
<evidence type="ECO:0000256" key="4">
    <source>
        <dbReference type="ARBA" id="ARBA00023014"/>
    </source>
</evidence>
<dbReference type="Gene3D" id="3.20.20.70">
    <property type="entry name" value="Aldolase class I"/>
    <property type="match status" value="1"/>
</dbReference>
<dbReference type="PANTHER" id="PTHR43273:SF3">
    <property type="entry name" value="ANAEROBIC SULFATASE-MATURATING ENZYME HOMOLOG ASLB-RELATED"/>
    <property type="match status" value="1"/>
</dbReference>
<dbReference type="CDD" id="cd01335">
    <property type="entry name" value="Radical_SAM"/>
    <property type="match status" value="1"/>
</dbReference>
<evidence type="ECO:0000313" key="7">
    <source>
        <dbReference type="EMBL" id="HIU40898.1"/>
    </source>
</evidence>
<dbReference type="AlphaFoldDB" id="A0A9D1IP22"/>
<gene>
    <name evidence="7" type="ORF">IAB68_06355</name>
</gene>
<dbReference type="InterPro" id="IPR013785">
    <property type="entry name" value="Aldolase_TIM"/>
</dbReference>
<comment type="caution">
    <text evidence="7">The sequence shown here is derived from an EMBL/GenBank/DDBJ whole genome shotgun (WGS) entry which is preliminary data.</text>
</comment>
<reference evidence="7" key="1">
    <citation type="submission" date="2020-10" db="EMBL/GenBank/DDBJ databases">
        <authorList>
            <person name="Gilroy R."/>
        </authorList>
    </citation>
    <scope>NUCLEOTIDE SEQUENCE</scope>
    <source>
        <strain evidence="7">CHK193-30670</strain>
    </source>
</reference>
<evidence type="ECO:0000259" key="6">
    <source>
        <dbReference type="Pfam" id="PF04055"/>
    </source>
</evidence>
<dbReference type="GO" id="GO:0046872">
    <property type="term" value="F:metal ion binding"/>
    <property type="evidence" value="ECO:0007669"/>
    <property type="project" value="UniProtKB-KW"/>
</dbReference>
<dbReference type="GO" id="GO:0016491">
    <property type="term" value="F:oxidoreductase activity"/>
    <property type="evidence" value="ECO:0007669"/>
    <property type="project" value="InterPro"/>
</dbReference>